<evidence type="ECO:0000256" key="1">
    <source>
        <dbReference type="SAM" id="Phobius"/>
    </source>
</evidence>
<protein>
    <submittedName>
        <fullName evidence="2">Uncharacterized protein</fullName>
    </submittedName>
</protein>
<sequence>MTENDPVVIATPPRLLITTFLVISASMVVLAVLLASHYGPEAEVFGVVVMPSELGRYGLEAPAISKLSRKVVIFRMPSQCVRLAGRTTIAAIELSRTTDGLSRYVRGDIVGAGTTDIGAGLAPETQPIPGGQRIGCVAVVAFPSGSRGQQQIEAAPTHSVVTVRIRSRAFRWRSFDAL</sequence>
<name>A0AAW3ETT7_BURGA</name>
<keyword evidence="1" id="KW-0812">Transmembrane</keyword>
<keyword evidence="1" id="KW-0472">Membrane</keyword>
<proteinExistence type="predicted"/>
<dbReference type="RefSeq" id="WP_036050343.1">
    <property type="nucleotide sequence ID" value="NZ_CADEVY010000015.1"/>
</dbReference>
<reference evidence="2 3" key="1">
    <citation type="submission" date="2014-04" db="EMBL/GenBank/DDBJ databases">
        <authorList>
            <person name="Bishop-Lilly K.A."/>
            <person name="Broomall S.M."/>
            <person name="Chain P.S."/>
            <person name="Chertkov O."/>
            <person name="Coyne S.R."/>
            <person name="Daligault H.E."/>
            <person name="Davenport K.W."/>
            <person name="Erkkila T."/>
            <person name="Frey K.G."/>
            <person name="Gibbons H.S."/>
            <person name="Gu W."/>
            <person name="Jaissle J."/>
            <person name="Johnson S.L."/>
            <person name="Koroleva G.I."/>
            <person name="Ladner J.T."/>
            <person name="Lo C.-C."/>
            <person name="Minogue T.D."/>
            <person name="Munk C."/>
            <person name="Palacios G.F."/>
            <person name="Redden C.L."/>
            <person name="Rosenzweig C.N."/>
            <person name="Scholz M.B."/>
            <person name="Teshima H."/>
            <person name="Xu Y."/>
        </authorList>
    </citation>
    <scope>NUCLEOTIDE SEQUENCE [LARGE SCALE GENOMIC DNA]</scope>
    <source>
        <strain evidence="3">gladioli</strain>
    </source>
</reference>
<organism evidence="2 3">
    <name type="scientific">Burkholderia gladioli</name>
    <name type="common">Pseudomonas marginata</name>
    <name type="synonym">Phytomonas marginata</name>
    <dbReference type="NCBI Taxonomy" id="28095"/>
    <lineage>
        <taxon>Bacteria</taxon>
        <taxon>Pseudomonadati</taxon>
        <taxon>Pseudomonadota</taxon>
        <taxon>Betaproteobacteria</taxon>
        <taxon>Burkholderiales</taxon>
        <taxon>Burkholderiaceae</taxon>
        <taxon>Burkholderia</taxon>
    </lineage>
</organism>
<evidence type="ECO:0000313" key="2">
    <source>
        <dbReference type="EMBL" id="KGC11219.1"/>
    </source>
</evidence>
<dbReference type="Proteomes" id="UP000029590">
    <property type="component" value="Unassembled WGS sequence"/>
</dbReference>
<evidence type="ECO:0000313" key="3">
    <source>
        <dbReference type="Proteomes" id="UP000029590"/>
    </source>
</evidence>
<comment type="caution">
    <text evidence="2">The sequence shown here is derived from an EMBL/GenBank/DDBJ whole genome shotgun (WGS) entry which is preliminary data.</text>
</comment>
<accession>A0AAW3ETT7</accession>
<dbReference type="EMBL" id="JPGG01000017">
    <property type="protein sequence ID" value="KGC11219.1"/>
    <property type="molecule type" value="Genomic_DNA"/>
</dbReference>
<feature type="transmembrane region" description="Helical" evidence="1">
    <location>
        <begin position="15"/>
        <end position="35"/>
    </location>
</feature>
<dbReference type="AlphaFoldDB" id="A0AAW3ETT7"/>
<gene>
    <name evidence="2" type="ORF">DM48_7311</name>
</gene>
<keyword evidence="1" id="KW-1133">Transmembrane helix</keyword>